<reference evidence="8" key="1">
    <citation type="submission" date="2017-12" db="EMBL/GenBank/DDBJ databases">
        <title>FDA dAtabase for Regulatory Grade micrObial Sequences (FDA-ARGOS): Supporting development and validation of Infectious Disease Dx tests.</title>
        <authorList>
            <person name="Sichtig H."/>
            <person name="Tallon L."/>
            <person name="Sadzewicz L."/>
            <person name="Sengamalay N."/>
            <person name="Nagaraj S."/>
            <person name="Vavikolanu K."/>
            <person name="Aluvathingal J."/>
            <person name="Nadendla S."/>
            <person name="Pirone D.C."/>
            <person name="Hoffman M."/>
            <person name="Muruvanda T."/>
            <person name="Allard M."/>
            <person name="Evans P."/>
        </authorList>
    </citation>
    <scope>NUCLEOTIDE SEQUENCE [LARGE SCALE GENOMIC DNA]</scope>
    <source>
        <strain evidence="8">FDAARGOS_55</strain>
    </source>
</reference>
<keyword evidence="6" id="KW-0814">Transposable element</keyword>
<comment type="caution">
    <text evidence="7">The sequence shown here is derived from an EMBL/GenBank/DDBJ whole genome shotgun (WGS) entry which is preliminary data.</text>
</comment>
<name>A0A2K0J9P3_SALHO</name>
<dbReference type="GO" id="GO:0003677">
    <property type="term" value="F:DNA binding"/>
    <property type="evidence" value="ECO:0007669"/>
    <property type="project" value="UniProtKB-UniRule"/>
</dbReference>
<evidence type="ECO:0000256" key="6">
    <source>
        <dbReference type="RuleBase" id="RU365089"/>
    </source>
</evidence>
<proteinExistence type="inferred from homology"/>
<dbReference type="STRING" id="523831.SEHO0A_00893"/>
<dbReference type="PANTHER" id="PTHR33217">
    <property type="entry name" value="TRANSPOSASE FOR INSERTION SEQUENCE ELEMENT IS1081"/>
    <property type="match status" value="1"/>
</dbReference>
<dbReference type="EMBL" id="JWSP02000004">
    <property type="protein sequence ID" value="PNO31978.1"/>
    <property type="molecule type" value="Genomic_DNA"/>
</dbReference>
<comment type="similarity">
    <text evidence="2 6">Belongs to the transposase mutator family.</text>
</comment>
<gene>
    <name evidence="7" type="ORF">RK55_001315</name>
</gene>
<dbReference type="SUPFAM" id="SSF46689">
    <property type="entry name" value="Homeodomain-like"/>
    <property type="match status" value="1"/>
</dbReference>
<evidence type="ECO:0000256" key="4">
    <source>
        <dbReference type="ARBA" id="ARBA00023125"/>
    </source>
</evidence>
<evidence type="ECO:0000256" key="5">
    <source>
        <dbReference type="ARBA" id="ARBA00023172"/>
    </source>
</evidence>
<keyword evidence="5 6" id="KW-0233">DNA recombination</keyword>
<dbReference type="PANTHER" id="PTHR33217:SF5">
    <property type="entry name" value="MUTATOR FAMILY TRANSPOSASE"/>
    <property type="match status" value="1"/>
</dbReference>
<keyword evidence="3 6" id="KW-0815">Transposition</keyword>
<dbReference type="InterPro" id="IPR009057">
    <property type="entry name" value="Homeodomain-like_sf"/>
</dbReference>
<accession>A0A2K0J9P3</accession>
<sequence>MPIIAPIPRDERRLMQKAIHKTHDKNYARRLTAMLMLHRGNRVSDVARTLCCARSSVGRWINWFTLSGVAGLKSLPAGRTRRWPFEHIRTLLRELVKHAPGDFGYQRSRWSTERLAIKINEITGCQLHAGTVRRGLPSVYTTNAIGSLNSVIRHAIKKHKVFPTDDSVKKVVWLAIQAASQKWTMPLRDWRMAMSRFIIEFGNRPDGHF</sequence>
<keyword evidence="4 6" id="KW-0238">DNA-binding</keyword>
<evidence type="ECO:0000256" key="2">
    <source>
        <dbReference type="ARBA" id="ARBA00010961"/>
    </source>
</evidence>
<dbReference type="AlphaFoldDB" id="A0A2K0J9P3"/>
<evidence type="ECO:0000313" key="7">
    <source>
        <dbReference type="EMBL" id="PNO31978.1"/>
    </source>
</evidence>
<dbReference type="GO" id="GO:0006313">
    <property type="term" value="P:DNA transposition"/>
    <property type="evidence" value="ECO:0007669"/>
    <property type="project" value="UniProtKB-UniRule"/>
</dbReference>
<comment type="function">
    <text evidence="1 6">Required for the transposition of the insertion element.</text>
</comment>
<evidence type="ECO:0000256" key="1">
    <source>
        <dbReference type="ARBA" id="ARBA00002190"/>
    </source>
</evidence>
<protein>
    <recommendedName>
        <fullName evidence="6">Mutator family transposase</fullName>
    </recommendedName>
</protein>
<dbReference type="Pfam" id="PF13565">
    <property type="entry name" value="HTH_32"/>
    <property type="match status" value="1"/>
</dbReference>
<organism evidence="7 8">
    <name type="scientific">Salmonella enterica subsp. houtenae serovar 50:g,z51:-</name>
    <dbReference type="NCBI Taxonomy" id="1173947"/>
    <lineage>
        <taxon>Bacteria</taxon>
        <taxon>Pseudomonadati</taxon>
        <taxon>Pseudomonadota</taxon>
        <taxon>Gammaproteobacteria</taxon>
        <taxon>Enterobacterales</taxon>
        <taxon>Enterobacteriaceae</taxon>
        <taxon>Salmonella</taxon>
    </lineage>
</organism>
<dbReference type="Proteomes" id="UP000236163">
    <property type="component" value="Unassembled WGS sequence"/>
</dbReference>
<dbReference type="InterPro" id="IPR001207">
    <property type="entry name" value="Transposase_mutator"/>
</dbReference>
<evidence type="ECO:0000256" key="3">
    <source>
        <dbReference type="ARBA" id="ARBA00022578"/>
    </source>
</evidence>
<evidence type="ECO:0000313" key="8">
    <source>
        <dbReference type="Proteomes" id="UP000236163"/>
    </source>
</evidence>
<dbReference type="Pfam" id="PF00872">
    <property type="entry name" value="Transposase_mut"/>
    <property type="match status" value="1"/>
</dbReference>
<dbReference type="GO" id="GO:0004803">
    <property type="term" value="F:transposase activity"/>
    <property type="evidence" value="ECO:0007669"/>
    <property type="project" value="UniProtKB-UniRule"/>
</dbReference>